<gene>
    <name evidence="3" type="ORF">FPRO_04818</name>
</gene>
<dbReference type="Proteomes" id="UP000183971">
    <property type="component" value="Unassembled WGS sequence"/>
</dbReference>
<dbReference type="EMBL" id="FJOF01000004">
    <property type="protein sequence ID" value="CZR39920.1"/>
    <property type="molecule type" value="Genomic_DNA"/>
</dbReference>
<feature type="chain" id="PRO_5012024328" description="Secreted protein" evidence="2">
    <location>
        <begin position="28"/>
        <end position="87"/>
    </location>
</feature>
<keyword evidence="2" id="KW-0732">Signal</keyword>
<sequence length="87" mass="9186">MRAAGPLLLSQSPSILSSLFLLPSGSGFVWFVVTASEPSPGGVRTGTIQGMDRETSKETRGSLNRNKDLSDPRESENGGAMQCDVMA</sequence>
<evidence type="ECO:0000256" key="2">
    <source>
        <dbReference type="SAM" id="SignalP"/>
    </source>
</evidence>
<feature type="compositionally biased region" description="Basic and acidic residues" evidence="1">
    <location>
        <begin position="51"/>
        <end position="76"/>
    </location>
</feature>
<reference evidence="4" key="1">
    <citation type="journal article" date="2016" name="Genome Biol. Evol.">
        <title>Comparative 'omics' of the Fusarium fujikuroi species complex highlights differences in genetic potential and metabolite synthesis.</title>
        <authorList>
            <person name="Niehaus E.-M."/>
            <person name="Muensterkoetter M."/>
            <person name="Proctor R.H."/>
            <person name="Brown D.W."/>
            <person name="Sharon A."/>
            <person name="Idan Y."/>
            <person name="Oren-Young L."/>
            <person name="Sieber C.M."/>
            <person name="Novak O."/>
            <person name="Pencik A."/>
            <person name="Tarkowska D."/>
            <person name="Hromadova K."/>
            <person name="Freeman S."/>
            <person name="Maymon M."/>
            <person name="Elazar M."/>
            <person name="Youssef S.A."/>
            <person name="El-Shabrawy E.S.M."/>
            <person name="Shalaby A.B.A."/>
            <person name="Houterman P."/>
            <person name="Brock N.L."/>
            <person name="Burkhardt I."/>
            <person name="Tsavkelova E.A."/>
            <person name="Dickschat J.S."/>
            <person name="Galuszka P."/>
            <person name="Gueldener U."/>
            <person name="Tudzynski B."/>
        </authorList>
    </citation>
    <scope>NUCLEOTIDE SEQUENCE [LARGE SCALE GENOMIC DNA]</scope>
    <source>
        <strain evidence="4">ET1</strain>
    </source>
</reference>
<evidence type="ECO:0000313" key="4">
    <source>
        <dbReference type="Proteomes" id="UP000183971"/>
    </source>
</evidence>
<dbReference type="RefSeq" id="XP_031080513.1">
    <property type="nucleotide sequence ID" value="XM_031230369.1"/>
</dbReference>
<comment type="caution">
    <text evidence="3">The sequence shown here is derived from an EMBL/GenBank/DDBJ whole genome shotgun (WGS) entry which is preliminary data.</text>
</comment>
<evidence type="ECO:0000313" key="3">
    <source>
        <dbReference type="EMBL" id="CZR39920.1"/>
    </source>
</evidence>
<name>A0A1L7VJX8_FUSPR</name>
<dbReference type="VEuPathDB" id="FungiDB:FPRO_04818"/>
<evidence type="ECO:0008006" key="5">
    <source>
        <dbReference type="Google" id="ProtNLM"/>
    </source>
</evidence>
<organism evidence="3 4">
    <name type="scientific">Fusarium proliferatum (strain ET1)</name>
    <name type="common">Orchid endophyte fungus</name>
    <dbReference type="NCBI Taxonomy" id="1227346"/>
    <lineage>
        <taxon>Eukaryota</taxon>
        <taxon>Fungi</taxon>
        <taxon>Dikarya</taxon>
        <taxon>Ascomycota</taxon>
        <taxon>Pezizomycotina</taxon>
        <taxon>Sordariomycetes</taxon>
        <taxon>Hypocreomycetidae</taxon>
        <taxon>Hypocreales</taxon>
        <taxon>Nectriaceae</taxon>
        <taxon>Fusarium</taxon>
        <taxon>Fusarium fujikuroi species complex</taxon>
    </lineage>
</organism>
<protein>
    <recommendedName>
        <fullName evidence="5">Secreted protein</fullName>
    </recommendedName>
</protein>
<feature type="region of interest" description="Disordered" evidence="1">
    <location>
        <begin position="37"/>
        <end position="87"/>
    </location>
</feature>
<dbReference type="GeneID" id="42049701"/>
<proteinExistence type="predicted"/>
<feature type="signal peptide" evidence="2">
    <location>
        <begin position="1"/>
        <end position="27"/>
    </location>
</feature>
<keyword evidence="4" id="KW-1185">Reference proteome</keyword>
<evidence type="ECO:0000256" key="1">
    <source>
        <dbReference type="SAM" id="MobiDB-lite"/>
    </source>
</evidence>
<dbReference type="AlphaFoldDB" id="A0A1L7VJX8"/>
<accession>A0A1L7VJX8</accession>